<evidence type="ECO:0000256" key="3">
    <source>
        <dbReference type="ARBA" id="ARBA00022723"/>
    </source>
</evidence>
<dbReference type="InterPro" id="IPR050415">
    <property type="entry name" value="MRET"/>
</dbReference>
<feature type="domain" description="FAD-binding FR-type" evidence="9">
    <location>
        <begin position="1"/>
        <end position="101"/>
    </location>
</feature>
<keyword evidence="7" id="KW-1133">Transmembrane helix</keyword>
<dbReference type="PROSITE" id="PS00197">
    <property type="entry name" value="2FE2S_FER_1"/>
    <property type="match status" value="1"/>
</dbReference>
<dbReference type="Gene3D" id="3.40.50.80">
    <property type="entry name" value="Nucleotide-binding domain of ferredoxin-NADP reductase (FNR) module"/>
    <property type="match status" value="1"/>
</dbReference>
<dbReference type="SUPFAM" id="SSF54292">
    <property type="entry name" value="2Fe-2S ferredoxin-like"/>
    <property type="match status" value="1"/>
</dbReference>
<keyword evidence="11" id="KW-1185">Reference proteome</keyword>
<dbReference type="PROSITE" id="PS51085">
    <property type="entry name" value="2FE2S_FER_2"/>
    <property type="match status" value="1"/>
</dbReference>
<keyword evidence="2" id="KW-0001">2Fe-2S</keyword>
<evidence type="ECO:0000256" key="4">
    <source>
        <dbReference type="ARBA" id="ARBA00023002"/>
    </source>
</evidence>
<dbReference type="InterPro" id="IPR017927">
    <property type="entry name" value="FAD-bd_FR_type"/>
</dbReference>
<dbReference type="GO" id="GO:0046872">
    <property type="term" value="F:metal ion binding"/>
    <property type="evidence" value="ECO:0007669"/>
    <property type="project" value="UniProtKB-KW"/>
</dbReference>
<protein>
    <submittedName>
        <fullName evidence="10">Oxidoreductase</fullName>
    </submittedName>
</protein>
<dbReference type="InterPro" id="IPR006058">
    <property type="entry name" value="2Fe2S_fd_BS"/>
</dbReference>
<name>A0A838B7R1_9HYPH</name>
<dbReference type="PRINTS" id="PR00409">
    <property type="entry name" value="PHDIOXRDTASE"/>
</dbReference>
<evidence type="ECO:0000256" key="1">
    <source>
        <dbReference type="ARBA" id="ARBA00022630"/>
    </source>
</evidence>
<dbReference type="PANTHER" id="PTHR47354">
    <property type="entry name" value="NADH OXIDOREDUCTASE HCR"/>
    <property type="match status" value="1"/>
</dbReference>
<dbReference type="Proteomes" id="UP000558284">
    <property type="component" value="Unassembled WGS sequence"/>
</dbReference>
<keyword evidence="3" id="KW-0479">Metal-binding</keyword>
<dbReference type="InterPro" id="IPR039261">
    <property type="entry name" value="FNR_nucleotide-bd"/>
</dbReference>
<comment type="caution">
    <text evidence="10">The sequence shown here is derived from an EMBL/GenBank/DDBJ whole genome shotgun (WGS) entry which is preliminary data.</text>
</comment>
<evidence type="ECO:0000259" key="9">
    <source>
        <dbReference type="PROSITE" id="PS51384"/>
    </source>
</evidence>
<evidence type="ECO:0000256" key="7">
    <source>
        <dbReference type="SAM" id="Phobius"/>
    </source>
</evidence>
<evidence type="ECO:0000313" key="11">
    <source>
        <dbReference type="Proteomes" id="UP000558284"/>
    </source>
</evidence>
<dbReference type="InterPro" id="IPR036010">
    <property type="entry name" value="2Fe-2S_ferredoxin-like_sf"/>
</dbReference>
<keyword evidence="6" id="KW-0411">Iron-sulfur</keyword>
<dbReference type="Gene3D" id="2.40.30.10">
    <property type="entry name" value="Translation factors"/>
    <property type="match status" value="1"/>
</dbReference>
<dbReference type="InterPro" id="IPR001041">
    <property type="entry name" value="2Fe-2S_ferredoxin-type"/>
</dbReference>
<dbReference type="CDD" id="cd06185">
    <property type="entry name" value="PDR_like"/>
    <property type="match status" value="1"/>
</dbReference>
<gene>
    <name evidence="10" type="ORF">H0241_19805</name>
</gene>
<evidence type="ECO:0000313" key="10">
    <source>
        <dbReference type="EMBL" id="MBA1142475.1"/>
    </source>
</evidence>
<keyword evidence="7" id="KW-0472">Membrane</keyword>
<evidence type="ECO:0000256" key="5">
    <source>
        <dbReference type="ARBA" id="ARBA00023004"/>
    </source>
</evidence>
<sequence length="320" mass="34799">MRTLRISRCVDEALGIRSYELVDPDGALLPPFEAGAHINLHLPDGRTRSYSLCNDPQERQRYVIAVLREPTGRGGSVYVHDNLAVGSQVQVSDPLNNFPLMAGACIYTLIAGGIGITPILSMARYLERTGVAYSIHYCARNPERAAFREILGTAPFSRRTVMHFGGEHSGKRLDLASLLSERVGGQQVYCCGPAGLIDGVKAATWDWQANSVHFERFKIDPTLSTGSGQDATSTFEIEIDSTGQILDVPPQKSILHVLRDNGIFPDSSCEEGICGTCATGLLSGTADHRDFVLTDEEKASQTVVMICCSRAGSRRLKLDL</sequence>
<dbReference type="SUPFAM" id="SSF52343">
    <property type="entry name" value="Ferredoxin reductase-like, C-terminal NADP-linked domain"/>
    <property type="match status" value="1"/>
</dbReference>
<evidence type="ECO:0000259" key="8">
    <source>
        <dbReference type="PROSITE" id="PS51085"/>
    </source>
</evidence>
<dbReference type="CDD" id="cd00207">
    <property type="entry name" value="fer2"/>
    <property type="match status" value="1"/>
</dbReference>
<keyword evidence="5" id="KW-0408">Iron</keyword>
<proteinExistence type="predicted"/>
<organism evidence="10 11">
    <name type="scientific">Mesorhizobium neociceri</name>
    <dbReference type="NCBI Taxonomy" id="1307853"/>
    <lineage>
        <taxon>Bacteria</taxon>
        <taxon>Pseudomonadati</taxon>
        <taxon>Pseudomonadota</taxon>
        <taxon>Alphaproteobacteria</taxon>
        <taxon>Hyphomicrobiales</taxon>
        <taxon>Phyllobacteriaceae</taxon>
        <taxon>Mesorhizobium</taxon>
    </lineage>
</organism>
<evidence type="ECO:0000256" key="6">
    <source>
        <dbReference type="ARBA" id="ARBA00023014"/>
    </source>
</evidence>
<dbReference type="Gene3D" id="3.10.20.30">
    <property type="match status" value="1"/>
</dbReference>
<dbReference type="AlphaFoldDB" id="A0A838B7R1"/>
<feature type="domain" description="2Fe-2S ferredoxin-type" evidence="8">
    <location>
        <begin position="233"/>
        <end position="320"/>
    </location>
</feature>
<keyword evidence="1" id="KW-0285">Flavoprotein</keyword>
<dbReference type="GO" id="GO:0016491">
    <property type="term" value="F:oxidoreductase activity"/>
    <property type="evidence" value="ECO:0007669"/>
    <property type="project" value="UniProtKB-KW"/>
</dbReference>
<keyword evidence="7" id="KW-0812">Transmembrane</keyword>
<dbReference type="InterPro" id="IPR017938">
    <property type="entry name" value="Riboflavin_synthase-like_b-brl"/>
</dbReference>
<dbReference type="InterPro" id="IPR012675">
    <property type="entry name" value="Beta-grasp_dom_sf"/>
</dbReference>
<evidence type="ECO:0000256" key="2">
    <source>
        <dbReference type="ARBA" id="ARBA00022714"/>
    </source>
</evidence>
<reference evidence="10 11" key="1">
    <citation type="submission" date="2020-07" db="EMBL/GenBank/DDBJ databases">
        <title>Definition of the novel symbiovar canariense within Mesorhizobium novociceri, a new species of genus Mesorhizobium nodulating Cicer canariense in the Caldera de Taburiente National Park (La Palma, Canary Islands).</title>
        <authorList>
            <person name="Leon-Barrios M."/>
            <person name="Perez-Yepez J."/>
            <person name="Flores-Felix J.D."/>
            <person name="Ramirez-Baena M.H."/>
            <person name="Pulido-Suarez L."/>
            <person name="Igual J.M."/>
            <person name="Velazquez E."/>
            <person name="Peix A."/>
        </authorList>
    </citation>
    <scope>NUCLEOTIDE SEQUENCE [LARGE SCALE GENOMIC DNA]</scope>
    <source>
        <strain evidence="10 11">CCANP35</strain>
    </source>
</reference>
<feature type="transmembrane region" description="Helical" evidence="7">
    <location>
        <begin position="100"/>
        <end position="120"/>
    </location>
</feature>
<dbReference type="GO" id="GO:0051537">
    <property type="term" value="F:2 iron, 2 sulfur cluster binding"/>
    <property type="evidence" value="ECO:0007669"/>
    <property type="project" value="UniProtKB-KW"/>
</dbReference>
<dbReference type="EMBL" id="JACDTY010000009">
    <property type="protein sequence ID" value="MBA1142475.1"/>
    <property type="molecule type" value="Genomic_DNA"/>
</dbReference>
<dbReference type="SUPFAM" id="SSF63380">
    <property type="entry name" value="Riboflavin synthase domain-like"/>
    <property type="match status" value="1"/>
</dbReference>
<dbReference type="Pfam" id="PF00111">
    <property type="entry name" value="Fer2"/>
    <property type="match status" value="1"/>
</dbReference>
<keyword evidence="4" id="KW-0560">Oxidoreductase</keyword>
<dbReference type="PROSITE" id="PS51384">
    <property type="entry name" value="FAD_FR"/>
    <property type="match status" value="1"/>
</dbReference>
<accession>A0A838B7R1</accession>
<dbReference type="PANTHER" id="PTHR47354:SF1">
    <property type="entry name" value="CARNITINE MONOOXYGENASE REDUCTASE SUBUNIT"/>
    <property type="match status" value="1"/>
</dbReference>